<evidence type="ECO:0000256" key="1">
    <source>
        <dbReference type="SAM" id="Phobius"/>
    </source>
</evidence>
<dbReference type="RefSeq" id="WP_135109243.1">
    <property type="nucleotide sequence ID" value="NZ_FNFU01000018.1"/>
</dbReference>
<feature type="transmembrane region" description="Helical" evidence="1">
    <location>
        <begin position="67"/>
        <end position="91"/>
    </location>
</feature>
<evidence type="ECO:0000313" key="3">
    <source>
        <dbReference type="Proteomes" id="UP000198701"/>
    </source>
</evidence>
<keyword evidence="1" id="KW-0472">Membrane</keyword>
<dbReference type="Proteomes" id="UP000198701">
    <property type="component" value="Unassembled WGS sequence"/>
</dbReference>
<keyword evidence="3" id="KW-1185">Reference proteome</keyword>
<keyword evidence="1" id="KW-0812">Transmembrane</keyword>
<evidence type="ECO:0008006" key="4">
    <source>
        <dbReference type="Google" id="ProtNLM"/>
    </source>
</evidence>
<keyword evidence="1" id="KW-1133">Transmembrane helix</keyword>
<proteinExistence type="predicted"/>
<accession>A0A1G9FSW0</accession>
<sequence length="193" mass="20521">MTSEQATYARVIRRETHSPRSGLAIVLAVILILVCAWLGTEIVLALLGRPALLVAPVDMGRGVVAIGRYPTVPVIIAGVIVAIIGLILVVVSVSAGRRARHVLPSQRSAIVVDDEVIASALARQASYAGNIDPDDVEVRVSRRSASVRIRPTSGQSVDKDAIEHAVTEMLERYQTAPALHARVSVQKEAKVGA</sequence>
<evidence type="ECO:0000313" key="2">
    <source>
        <dbReference type="EMBL" id="SDK91494.1"/>
    </source>
</evidence>
<name>A0A1G9FSW0_9MICO</name>
<dbReference type="OrthoDB" id="5126451at2"/>
<protein>
    <recommendedName>
        <fullName evidence="4">DNA/RNA endonuclease G</fullName>
    </recommendedName>
</protein>
<dbReference type="AlphaFoldDB" id="A0A1G9FSW0"/>
<dbReference type="STRING" id="386301.SAMN05216282_1189"/>
<organism evidence="2 3">
    <name type="scientific">Cryobacterium psychrotolerans</name>
    <dbReference type="NCBI Taxonomy" id="386301"/>
    <lineage>
        <taxon>Bacteria</taxon>
        <taxon>Bacillati</taxon>
        <taxon>Actinomycetota</taxon>
        <taxon>Actinomycetes</taxon>
        <taxon>Micrococcales</taxon>
        <taxon>Microbacteriaceae</taxon>
        <taxon>Cryobacterium</taxon>
    </lineage>
</organism>
<dbReference type="EMBL" id="FNFU01000018">
    <property type="protein sequence ID" value="SDK91494.1"/>
    <property type="molecule type" value="Genomic_DNA"/>
</dbReference>
<feature type="transmembrane region" description="Helical" evidence="1">
    <location>
        <begin position="21"/>
        <end position="47"/>
    </location>
</feature>
<reference evidence="2 3" key="1">
    <citation type="submission" date="2016-10" db="EMBL/GenBank/DDBJ databases">
        <authorList>
            <person name="de Groot N.N."/>
        </authorList>
    </citation>
    <scope>NUCLEOTIDE SEQUENCE [LARGE SCALE GENOMIC DNA]</scope>
    <source>
        <strain evidence="2 3">CGMCC 1.5382</strain>
    </source>
</reference>
<gene>
    <name evidence="2" type="ORF">SAMN05216282_1189</name>
</gene>